<evidence type="ECO:0000313" key="2">
    <source>
        <dbReference type="EnsemblProtists" id="HpaP806469"/>
    </source>
</evidence>
<evidence type="ECO:0000313" key="3">
    <source>
        <dbReference type="Proteomes" id="UP000011713"/>
    </source>
</evidence>
<dbReference type="EnsemblProtists" id="HpaT806469">
    <property type="protein sequence ID" value="HpaP806469"/>
    <property type="gene ID" value="HpaG806469"/>
</dbReference>
<dbReference type="HOGENOM" id="CLU_2745476_0_0_1"/>
<protein>
    <submittedName>
        <fullName evidence="2">Uncharacterized protein</fullName>
    </submittedName>
</protein>
<dbReference type="VEuPathDB" id="FungiDB:HpaG806469"/>
<sequence length="71" mass="7696">MMSRRANSRGDGYGSHGALSTSSTYVHDISQCGTIMTTDARHCHLSALATREHKGEETVVQGARMHACLTF</sequence>
<dbReference type="Proteomes" id="UP000011713">
    <property type="component" value="Unassembled WGS sequence"/>
</dbReference>
<reference evidence="2" key="2">
    <citation type="submission" date="2015-06" db="UniProtKB">
        <authorList>
            <consortium name="EnsemblProtists"/>
        </authorList>
    </citation>
    <scope>IDENTIFICATION</scope>
    <source>
        <strain evidence="2">Emoy2</strain>
    </source>
</reference>
<dbReference type="AlphaFoldDB" id="M4BJ91"/>
<dbReference type="InParanoid" id="M4BJ91"/>
<feature type="region of interest" description="Disordered" evidence="1">
    <location>
        <begin position="1"/>
        <end position="20"/>
    </location>
</feature>
<keyword evidence="3" id="KW-1185">Reference proteome</keyword>
<organism evidence="2 3">
    <name type="scientific">Hyaloperonospora arabidopsidis (strain Emoy2)</name>
    <name type="common">Downy mildew agent</name>
    <name type="synonym">Peronospora arabidopsidis</name>
    <dbReference type="NCBI Taxonomy" id="559515"/>
    <lineage>
        <taxon>Eukaryota</taxon>
        <taxon>Sar</taxon>
        <taxon>Stramenopiles</taxon>
        <taxon>Oomycota</taxon>
        <taxon>Peronosporomycetes</taxon>
        <taxon>Peronosporales</taxon>
        <taxon>Peronosporaceae</taxon>
        <taxon>Hyaloperonospora</taxon>
    </lineage>
</organism>
<reference evidence="3" key="1">
    <citation type="journal article" date="2010" name="Science">
        <title>Signatures of adaptation to obligate biotrophy in the Hyaloperonospora arabidopsidis genome.</title>
        <authorList>
            <person name="Baxter L."/>
            <person name="Tripathy S."/>
            <person name="Ishaque N."/>
            <person name="Boot N."/>
            <person name="Cabral A."/>
            <person name="Kemen E."/>
            <person name="Thines M."/>
            <person name="Ah-Fong A."/>
            <person name="Anderson R."/>
            <person name="Badejoko W."/>
            <person name="Bittner-Eddy P."/>
            <person name="Boore J.L."/>
            <person name="Chibucos M.C."/>
            <person name="Coates M."/>
            <person name="Dehal P."/>
            <person name="Delehaunty K."/>
            <person name="Dong S."/>
            <person name="Downton P."/>
            <person name="Dumas B."/>
            <person name="Fabro G."/>
            <person name="Fronick C."/>
            <person name="Fuerstenberg S.I."/>
            <person name="Fulton L."/>
            <person name="Gaulin E."/>
            <person name="Govers F."/>
            <person name="Hughes L."/>
            <person name="Humphray S."/>
            <person name="Jiang R.H."/>
            <person name="Judelson H."/>
            <person name="Kamoun S."/>
            <person name="Kyung K."/>
            <person name="Meijer H."/>
            <person name="Minx P."/>
            <person name="Morris P."/>
            <person name="Nelson J."/>
            <person name="Phuntumart V."/>
            <person name="Qutob D."/>
            <person name="Rehmany A."/>
            <person name="Rougon-Cardoso A."/>
            <person name="Ryden P."/>
            <person name="Torto-Alalibo T."/>
            <person name="Studholme D."/>
            <person name="Wang Y."/>
            <person name="Win J."/>
            <person name="Wood J."/>
            <person name="Clifton S.W."/>
            <person name="Rogers J."/>
            <person name="Van den Ackerveken G."/>
            <person name="Jones J.D."/>
            <person name="McDowell J.M."/>
            <person name="Beynon J."/>
            <person name="Tyler B.M."/>
        </authorList>
    </citation>
    <scope>NUCLEOTIDE SEQUENCE [LARGE SCALE GENOMIC DNA]</scope>
    <source>
        <strain evidence="3">Emoy2</strain>
    </source>
</reference>
<proteinExistence type="predicted"/>
<name>M4BJ91_HYAAE</name>
<dbReference type="EMBL" id="JH598312">
    <property type="status" value="NOT_ANNOTATED_CDS"/>
    <property type="molecule type" value="Genomic_DNA"/>
</dbReference>
<evidence type="ECO:0000256" key="1">
    <source>
        <dbReference type="SAM" id="MobiDB-lite"/>
    </source>
</evidence>
<accession>M4BJ91</accession>